<gene>
    <name evidence="2" type="ORF">KQY15_11630</name>
</gene>
<organism evidence="2 3">
    <name type="scientific">Arsukibacterium indicum</name>
    <dbReference type="NCBI Taxonomy" id="2848612"/>
    <lineage>
        <taxon>Bacteria</taxon>
        <taxon>Pseudomonadati</taxon>
        <taxon>Pseudomonadota</taxon>
        <taxon>Gammaproteobacteria</taxon>
        <taxon>Chromatiales</taxon>
        <taxon>Chromatiaceae</taxon>
        <taxon>Arsukibacterium</taxon>
    </lineage>
</organism>
<protein>
    <submittedName>
        <fullName evidence="2">Ankyrin repeat domain-containing protein</fullName>
    </submittedName>
</protein>
<dbReference type="EMBL" id="JAHRID010000005">
    <property type="protein sequence ID" value="MBV2129741.1"/>
    <property type="molecule type" value="Genomic_DNA"/>
</dbReference>
<evidence type="ECO:0000256" key="1">
    <source>
        <dbReference type="PROSITE-ProRule" id="PRU00023"/>
    </source>
</evidence>
<reference evidence="2 3" key="1">
    <citation type="submission" date="2021-06" db="EMBL/GenBank/DDBJ databases">
        <title>Rheinheimera indica sp. nov., isolated from deep-sea sediment.</title>
        <authorList>
            <person name="Wang Z."/>
            <person name="Zhang X.-Y."/>
        </authorList>
    </citation>
    <scope>NUCLEOTIDE SEQUENCE [LARGE SCALE GENOMIC DNA]</scope>
    <source>
        <strain evidence="2 3">SM2107</strain>
    </source>
</reference>
<dbReference type="SMART" id="SM00248">
    <property type="entry name" value="ANK"/>
    <property type="match status" value="4"/>
</dbReference>
<evidence type="ECO:0000313" key="2">
    <source>
        <dbReference type="EMBL" id="MBV2129741.1"/>
    </source>
</evidence>
<dbReference type="RefSeq" id="WP_217669370.1">
    <property type="nucleotide sequence ID" value="NZ_JAHRID010000005.1"/>
</dbReference>
<keyword evidence="3" id="KW-1185">Reference proteome</keyword>
<name>A0ABS6MLP5_9GAMM</name>
<evidence type="ECO:0000313" key="3">
    <source>
        <dbReference type="Proteomes" id="UP000704611"/>
    </source>
</evidence>
<dbReference type="Pfam" id="PF12796">
    <property type="entry name" value="Ank_2"/>
    <property type="match status" value="1"/>
</dbReference>
<accession>A0ABS6MLP5</accession>
<dbReference type="Proteomes" id="UP000704611">
    <property type="component" value="Unassembled WGS sequence"/>
</dbReference>
<comment type="caution">
    <text evidence="2">The sequence shown here is derived from an EMBL/GenBank/DDBJ whole genome shotgun (WGS) entry which is preliminary data.</text>
</comment>
<proteinExistence type="predicted"/>
<dbReference type="PANTHER" id="PTHR24198">
    <property type="entry name" value="ANKYRIN REPEAT AND PROTEIN KINASE DOMAIN-CONTAINING PROTEIN"/>
    <property type="match status" value="1"/>
</dbReference>
<dbReference type="InterPro" id="IPR002110">
    <property type="entry name" value="Ankyrin_rpt"/>
</dbReference>
<feature type="repeat" description="ANK" evidence="1">
    <location>
        <begin position="149"/>
        <end position="181"/>
    </location>
</feature>
<dbReference type="PROSITE" id="PS50088">
    <property type="entry name" value="ANK_REPEAT"/>
    <property type="match status" value="1"/>
</dbReference>
<dbReference type="PANTHER" id="PTHR24198:SF165">
    <property type="entry name" value="ANKYRIN REPEAT-CONTAINING PROTEIN-RELATED"/>
    <property type="match status" value="1"/>
</dbReference>
<sequence>MSKNTLTQDELTEVLHRRDAADRISWLIKQKDINPDLLRFGQRKLPLLNELLCEMGNRFHAIQKNVAVAIALLNAGVNPQKIQRDKFCPLSLACQSVRMDAVLIEPLIHALLQAGAKPEVCKQPHLLFVCGMISESDRSGYLSSPIDGYGNTPVDPAKKQALINIITALVANGADIDAFDKYHKYNPLMLLVQTPASCIVEDVLVLGANVNIANAAGNTPLLFACGDVEVSGLKENRNVEVVRRLLAAGADPAVTNRNGRTPLSVASKNGYHDICYALYQELQARGQFYADDRKYFKDSPYKDKIDVKAKLAKAPEKTKRKPEGQAESWPAAAERLYRNYPESRLGELLRQLTSSDSLIDVRQRLFADTYCDSFHIGKTKKLSYVAGTITLTDNVYDKYFTVSFEREGASTLNIPLTTNVSYSSVAQLPIAEVQSAILAFLPGLE</sequence>
<keyword evidence="1" id="KW-0040">ANK repeat</keyword>